<dbReference type="InterPro" id="IPR000315">
    <property type="entry name" value="Znf_B-box"/>
</dbReference>
<dbReference type="SUPFAM" id="SSF57845">
    <property type="entry name" value="B-box zinc-binding domain"/>
    <property type="match status" value="1"/>
</dbReference>
<dbReference type="Gene3D" id="3.30.160.60">
    <property type="entry name" value="Classic Zinc Finger"/>
    <property type="match status" value="1"/>
</dbReference>
<dbReference type="AlphaFoldDB" id="A0AAE0W6K7"/>
<dbReference type="CDD" id="cd19757">
    <property type="entry name" value="Bbox1"/>
    <property type="match status" value="1"/>
</dbReference>
<name>A0AAE0W6K7_9BIVA</name>
<reference evidence="7" key="3">
    <citation type="submission" date="2023-05" db="EMBL/GenBank/DDBJ databases">
        <authorList>
            <person name="Smith C.H."/>
        </authorList>
    </citation>
    <scope>NUCLEOTIDE SEQUENCE</scope>
    <source>
        <strain evidence="7">CHS0354</strain>
        <tissue evidence="7">Mantle</tissue>
    </source>
</reference>
<dbReference type="SUPFAM" id="SSF57850">
    <property type="entry name" value="RING/U-box"/>
    <property type="match status" value="1"/>
</dbReference>
<organism evidence="7 8">
    <name type="scientific">Potamilus streckersoni</name>
    <dbReference type="NCBI Taxonomy" id="2493646"/>
    <lineage>
        <taxon>Eukaryota</taxon>
        <taxon>Metazoa</taxon>
        <taxon>Spiralia</taxon>
        <taxon>Lophotrochozoa</taxon>
        <taxon>Mollusca</taxon>
        <taxon>Bivalvia</taxon>
        <taxon>Autobranchia</taxon>
        <taxon>Heteroconchia</taxon>
        <taxon>Palaeoheterodonta</taxon>
        <taxon>Unionida</taxon>
        <taxon>Unionoidea</taxon>
        <taxon>Unionidae</taxon>
        <taxon>Ambleminae</taxon>
        <taxon>Lampsilini</taxon>
        <taxon>Potamilus</taxon>
    </lineage>
</organism>
<evidence type="ECO:0000256" key="1">
    <source>
        <dbReference type="ARBA" id="ARBA00022723"/>
    </source>
</evidence>
<sequence>MAGYDSQVNDEQFTKELKQTFLICCVCSEVFDDESRHPRLLPCLHSICFTCLQSLVKDETVKCPLCIDITSVPDGDFRNIRKDNTRRDLLDFVNVRTLSSGIKCSQCETDVAVSRCAKCKDFLCKRCAHAHDVTRVTKSHPISTIEALKSISLTDFCGKLKCQKSGHDQYTLDLYCCKEGCRRPICTLCALTEHKEANGHIIKDENSTYEQEKRVTDTFLAQVKERENEVDKLIKWVKYEIYKVHERSMQLEENIKVAFSN</sequence>
<dbReference type="PROSITE" id="PS50119">
    <property type="entry name" value="ZF_BBOX"/>
    <property type="match status" value="1"/>
</dbReference>
<dbReference type="GO" id="GO:0008270">
    <property type="term" value="F:zinc ion binding"/>
    <property type="evidence" value="ECO:0007669"/>
    <property type="project" value="UniProtKB-KW"/>
</dbReference>
<reference evidence="7" key="2">
    <citation type="journal article" date="2021" name="Genome Biol. Evol.">
        <title>Developing a high-quality reference genome for a parasitic bivalve with doubly uniparental inheritance (Bivalvia: Unionida).</title>
        <authorList>
            <person name="Smith C.H."/>
        </authorList>
    </citation>
    <scope>NUCLEOTIDE SEQUENCE</scope>
    <source>
        <strain evidence="7">CHS0354</strain>
        <tissue evidence="7">Mantle</tissue>
    </source>
</reference>
<evidence type="ECO:0000256" key="4">
    <source>
        <dbReference type="PROSITE-ProRule" id="PRU00024"/>
    </source>
</evidence>
<gene>
    <name evidence="7" type="ORF">CHS0354_001733</name>
</gene>
<evidence type="ECO:0000313" key="8">
    <source>
        <dbReference type="Proteomes" id="UP001195483"/>
    </source>
</evidence>
<dbReference type="InterPro" id="IPR027370">
    <property type="entry name" value="Znf-RING_euk"/>
</dbReference>
<evidence type="ECO:0000313" key="7">
    <source>
        <dbReference type="EMBL" id="KAK3602297.1"/>
    </source>
</evidence>
<dbReference type="Proteomes" id="UP001195483">
    <property type="component" value="Unassembled WGS sequence"/>
</dbReference>
<dbReference type="InterPro" id="IPR001841">
    <property type="entry name" value="Znf_RING"/>
</dbReference>
<dbReference type="Pfam" id="PF13445">
    <property type="entry name" value="zf-RING_UBOX"/>
    <property type="match status" value="1"/>
</dbReference>
<dbReference type="PROSITE" id="PS00518">
    <property type="entry name" value="ZF_RING_1"/>
    <property type="match status" value="1"/>
</dbReference>
<evidence type="ECO:0000259" key="5">
    <source>
        <dbReference type="PROSITE" id="PS50089"/>
    </source>
</evidence>
<evidence type="ECO:0000256" key="2">
    <source>
        <dbReference type="ARBA" id="ARBA00022771"/>
    </source>
</evidence>
<keyword evidence="3" id="KW-0862">Zinc</keyword>
<dbReference type="Gene3D" id="3.30.40.10">
    <property type="entry name" value="Zinc/RING finger domain, C3HC4 (zinc finger)"/>
    <property type="match status" value="1"/>
</dbReference>
<dbReference type="InterPro" id="IPR017907">
    <property type="entry name" value="Znf_RING_CS"/>
</dbReference>
<keyword evidence="8" id="KW-1185">Reference proteome</keyword>
<dbReference type="PROSITE" id="PS50089">
    <property type="entry name" value="ZF_RING_2"/>
    <property type="match status" value="1"/>
</dbReference>
<dbReference type="GO" id="GO:0061630">
    <property type="term" value="F:ubiquitin protein ligase activity"/>
    <property type="evidence" value="ECO:0007669"/>
    <property type="project" value="TreeGrafter"/>
</dbReference>
<dbReference type="SMART" id="SM00184">
    <property type="entry name" value="RING"/>
    <property type="match status" value="1"/>
</dbReference>
<evidence type="ECO:0000256" key="3">
    <source>
        <dbReference type="ARBA" id="ARBA00022833"/>
    </source>
</evidence>
<protein>
    <submittedName>
        <fullName evidence="7">Uncharacterized protein</fullName>
    </submittedName>
</protein>
<dbReference type="InterPro" id="IPR013083">
    <property type="entry name" value="Znf_RING/FYVE/PHD"/>
</dbReference>
<reference evidence="7" key="1">
    <citation type="journal article" date="2021" name="Genome Biol. Evol.">
        <title>A High-Quality Reference Genome for a Parasitic Bivalve with Doubly Uniparental Inheritance (Bivalvia: Unionida).</title>
        <authorList>
            <person name="Smith C.H."/>
        </authorList>
    </citation>
    <scope>NUCLEOTIDE SEQUENCE</scope>
    <source>
        <strain evidence="7">CHS0354</strain>
    </source>
</reference>
<comment type="caution">
    <text evidence="7">The sequence shown here is derived from an EMBL/GenBank/DDBJ whole genome shotgun (WGS) entry which is preliminary data.</text>
</comment>
<dbReference type="PANTHER" id="PTHR25462:SF291">
    <property type="entry name" value="E3 UBIQUITIN-PROTEIN LIGASE TRIM45"/>
    <property type="match status" value="1"/>
</dbReference>
<dbReference type="PANTHER" id="PTHR25462">
    <property type="entry name" value="BONUS, ISOFORM C-RELATED"/>
    <property type="match status" value="1"/>
</dbReference>
<feature type="domain" description="RING-type" evidence="5">
    <location>
        <begin position="24"/>
        <end position="66"/>
    </location>
</feature>
<dbReference type="InterPro" id="IPR047153">
    <property type="entry name" value="TRIM45/56/19-like"/>
</dbReference>
<keyword evidence="2 4" id="KW-0863">Zinc-finger</keyword>
<accession>A0AAE0W6K7</accession>
<keyword evidence="1" id="KW-0479">Metal-binding</keyword>
<dbReference type="EMBL" id="JAEAOA010000165">
    <property type="protein sequence ID" value="KAK3602297.1"/>
    <property type="molecule type" value="Genomic_DNA"/>
</dbReference>
<feature type="domain" description="B box-type" evidence="6">
    <location>
        <begin position="99"/>
        <end position="145"/>
    </location>
</feature>
<proteinExistence type="predicted"/>
<evidence type="ECO:0000259" key="6">
    <source>
        <dbReference type="PROSITE" id="PS50119"/>
    </source>
</evidence>